<comment type="caution">
    <text evidence="2">The sequence shown here is derived from an EMBL/GenBank/DDBJ whole genome shotgun (WGS) entry which is preliminary data.</text>
</comment>
<gene>
    <name evidence="2" type="ORF">BS47DRAFT_1354793</name>
</gene>
<name>A0A9P6AFG8_9AGAM</name>
<feature type="signal peptide" evidence="1">
    <location>
        <begin position="1"/>
        <end position="27"/>
    </location>
</feature>
<evidence type="ECO:0000313" key="2">
    <source>
        <dbReference type="EMBL" id="KAF9504761.1"/>
    </source>
</evidence>
<dbReference type="Proteomes" id="UP000886523">
    <property type="component" value="Unassembled WGS sequence"/>
</dbReference>
<evidence type="ECO:0000256" key="1">
    <source>
        <dbReference type="SAM" id="SignalP"/>
    </source>
</evidence>
<reference evidence="2" key="1">
    <citation type="journal article" date="2020" name="Nat. Commun.">
        <title>Large-scale genome sequencing of mycorrhizal fungi provides insights into the early evolution of symbiotic traits.</title>
        <authorList>
            <person name="Miyauchi S."/>
            <person name="Kiss E."/>
            <person name="Kuo A."/>
            <person name="Drula E."/>
            <person name="Kohler A."/>
            <person name="Sanchez-Garcia M."/>
            <person name="Morin E."/>
            <person name="Andreopoulos B."/>
            <person name="Barry K.W."/>
            <person name="Bonito G."/>
            <person name="Buee M."/>
            <person name="Carver A."/>
            <person name="Chen C."/>
            <person name="Cichocki N."/>
            <person name="Clum A."/>
            <person name="Culley D."/>
            <person name="Crous P.W."/>
            <person name="Fauchery L."/>
            <person name="Girlanda M."/>
            <person name="Hayes R.D."/>
            <person name="Keri Z."/>
            <person name="LaButti K."/>
            <person name="Lipzen A."/>
            <person name="Lombard V."/>
            <person name="Magnuson J."/>
            <person name="Maillard F."/>
            <person name="Murat C."/>
            <person name="Nolan M."/>
            <person name="Ohm R.A."/>
            <person name="Pangilinan J."/>
            <person name="Pereira M.F."/>
            <person name="Perotto S."/>
            <person name="Peter M."/>
            <person name="Pfister S."/>
            <person name="Riley R."/>
            <person name="Sitrit Y."/>
            <person name="Stielow J.B."/>
            <person name="Szollosi G."/>
            <person name="Zifcakova L."/>
            <person name="Stursova M."/>
            <person name="Spatafora J.W."/>
            <person name="Tedersoo L."/>
            <person name="Vaario L.M."/>
            <person name="Yamada A."/>
            <person name="Yan M."/>
            <person name="Wang P."/>
            <person name="Xu J."/>
            <person name="Bruns T."/>
            <person name="Baldrian P."/>
            <person name="Vilgalys R."/>
            <person name="Dunand C."/>
            <person name="Henrissat B."/>
            <person name="Grigoriev I.V."/>
            <person name="Hibbett D."/>
            <person name="Nagy L.G."/>
            <person name="Martin F.M."/>
        </authorList>
    </citation>
    <scope>NUCLEOTIDE SEQUENCE</scope>
    <source>
        <strain evidence="2">UP504</strain>
    </source>
</reference>
<keyword evidence="1" id="KW-0732">Signal</keyword>
<keyword evidence="3" id="KW-1185">Reference proteome</keyword>
<evidence type="ECO:0000313" key="3">
    <source>
        <dbReference type="Proteomes" id="UP000886523"/>
    </source>
</evidence>
<dbReference type="EMBL" id="MU129197">
    <property type="protein sequence ID" value="KAF9504761.1"/>
    <property type="molecule type" value="Genomic_DNA"/>
</dbReference>
<proteinExistence type="predicted"/>
<organism evidence="2 3">
    <name type="scientific">Hydnum rufescens UP504</name>
    <dbReference type="NCBI Taxonomy" id="1448309"/>
    <lineage>
        <taxon>Eukaryota</taxon>
        <taxon>Fungi</taxon>
        <taxon>Dikarya</taxon>
        <taxon>Basidiomycota</taxon>
        <taxon>Agaricomycotina</taxon>
        <taxon>Agaricomycetes</taxon>
        <taxon>Cantharellales</taxon>
        <taxon>Hydnaceae</taxon>
        <taxon>Hydnum</taxon>
    </lineage>
</organism>
<evidence type="ECO:0008006" key="4">
    <source>
        <dbReference type="Google" id="ProtNLM"/>
    </source>
</evidence>
<sequence length="63" mass="7388">MFLCLLKSVRLLCSLLSLVRWFNVVQSMRVIAELISTRSKDDSMVEDRCRRLINGGERERESK</sequence>
<feature type="chain" id="PRO_5040117161" description="Secreted protein" evidence="1">
    <location>
        <begin position="28"/>
        <end position="63"/>
    </location>
</feature>
<accession>A0A9P6AFG8</accession>
<dbReference type="AlphaFoldDB" id="A0A9P6AFG8"/>
<protein>
    <recommendedName>
        <fullName evidence="4">Secreted protein</fullName>
    </recommendedName>
</protein>